<keyword evidence="3" id="KW-0238">DNA-binding</keyword>
<reference evidence="6" key="1">
    <citation type="journal article" date="2023" name="Int. J. Mol. Sci.">
        <title>Metagenomics Revealed a New Genus 'Candidatus Thiocaldithrix dubininis' gen. nov., sp. nov. and a New Species 'Candidatus Thiothrix putei' sp. nov. in the Family Thiotrichaceae, Some Members of Which Have Traits of Both Na+- and H+-Motive Energetics.</title>
        <authorList>
            <person name="Ravin N.V."/>
            <person name="Muntyan M.S."/>
            <person name="Smolyakov D.D."/>
            <person name="Rudenko T.S."/>
            <person name="Beletsky A.V."/>
            <person name="Mardanov A.V."/>
            <person name="Grabovich M.Y."/>
        </authorList>
    </citation>
    <scope>NUCLEOTIDE SEQUENCE</scope>
    <source>
        <strain evidence="6">GKL-02</strain>
    </source>
</reference>
<dbReference type="EMBL" id="CP124756">
    <property type="protein sequence ID" value="WGZ95618.1"/>
    <property type="molecule type" value="Genomic_DNA"/>
</dbReference>
<proteinExistence type="inferred from homology"/>
<dbReference type="Pfam" id="PF01420">
    <property type="entry name" value="Methylase_S"/>
    <property type="match status" value="2"/>
</dbReference>
<dbReference type="CDD" id="cd17253">
    <property type="entry name" value="RMtype1_S_Eco933I-TRD2-CR2_like"/>
    <property type="match status" value="1"/>
</dbReference>
<dbReference type="GO" id="GO:0003677">
    <property type="term" value="F:DNA binding"/>
    <property type="evidence" value="ECO:0007669"/>
    <property type="project" value="UniProtKB-KW"/>
</dbReference>
<keyword evidence="2" id="KW-0680">Restriction system</keyword>
<dbReference type="PANTHER" id="PTHR30408:SF12">
    <property type="entry name" value="TYPE I RESTRICTION ENZYME MJAVIII SPECIFICITY SUBUNIT"/>
    <property type="match status" value="1"/>
</dbReference>
<dbReference type="InterPro" id="IPR000055">
    <property type="entry name" value="Restrct_endonuc_typeI_TRD"/>
</dbReference>
<dbReference type="InterPro" id="IPR044946">
    <property type="entry name" value="Restrct_endonuc_typeI_TRD_sf"/>
</dbReference>
<evidence type="ECO:0000256" key="1">
    <source>
        <dbReference type="ARBA" id="ARBA00010923"/>
    </source>
</evidence>
<dbReference type="Proteomes" id="UP001301326">
    <property type="component" value="Chromosome"/>
</dbReference>
<name>A0AA95HI94_9GAMM</name>
<keyword evidence="6" id="KW-0255">Endonuclease</keyword>
<protein>
    <submittedName>
        <fullName evidence="6">Restriction endonuclease subunit S</fullName>
        <ecNumber evidence="6">3.1.21.-</ecNumber>
    </submittedName>
</protein>
<gene>
    <name evidence="6" type="ORF">QJT81_06430</name>
</gene>
<dbReference type="GO" id="GO:0016787">
    <property type="term" value="F:hydrolase activity"/>
    <property type="evidence" value="ECO:0007669"/>
    <property type="project" value="UniProtKB-KW"/>
</dbReference>
<keyword evidence="4" id="KW-0175">Coiled coil</keyword>
<feature type="coiled-coil region" evidence="4">
    <location>
        <begin position="353"/>
        <end position="380"/>
    </location>
</feature>
<dbReference type="KEGG" id="tput:QJT81_06430"/>
<accession>A0AA95HI94</accession>
<evidence type="ECO:0000256" key="4">
    <source>
        <dbReference type="SAM" id="Coils"/>
    </source>
</evidence>
<dbReference type="Gene3D" id="3.90.220.20">
    <property type="entry name" value="DNA methylase specificity domains"/>
    <property type="match status" value="2"/>
</dbReference>
<evidence type="ECO:0000259" key="5">
    <source>
        <dbReference type="Pfam" id="PF01420"/>
    </source>
</evidence>
<dbReference type="PANTHER" id="PTHR30408">
    <property type="entry name" value="TYPE-1 RESTRICTION ENZYME ECOKI SPECIFICITY PROTEIN"/>
    <property type="match status" value="1"/>
</dbReference>
<keyword evidence="6" id="KW-0540">Nuclease</keyword>
<reference evidence="6" key="2">
    <citation type="submission" date="2023-04" db="EMBL/GenBank/DDBJ databases">
        <authorList>
            <person name="Beletskiy A.V."/>
            <person name="Mardanov A.V."/>
            <person name="Ravin N.V."/>
        </authorList>
    </citation>
    <scope>NUCLEOTIDE SEQUENCE</scope>
    <source>
        <strain evidence="6">GKL-02</strain>
    </source>
</reference>
<feature type="domain" description="Type I restriction modification DNA specificity" evidence="5">
    <location>
        <begin position="123"/>
        <end position="170"/>
    </location>
</feature>
<dbReference type="EC" id="3.1.21.-" evidence="6"/>
<keyword evidence="6" id="KW-0378">Hydrolase</keyword>
<dbReference type="InterPro" id="IPR052021">
    <property type="entry name" value="Type-I_RS_S_subunit"/>
</dbReference>
<dbReference type="REBASE" id="965850">
    <property type="entry name" value="S.TpuGKL02ORF6435P"/>
</dbReference>
<dbReference type="AlphaFoldDB" id="A0AA95HI94"/>
<feature type="domain" description="Type I restriction modification DNA specificity" evidence="5">
    <location>
        <begin position="192"/>
        <end position="361"/>
    </location>
</feature>
<comment type="similarity">
    <text evidence="1">Belongs to the type-I restriction system S methylase family.</text>
</comment>
<dbReference type="GO" id="GO:0004519">
    <property type="term" value="F:endonuclease activity"/>
    <property type="evidence" value="ECO:0007669"/>
    <property type="project" value="UniProtKB-KW"/>
</dbReference>
<evidence type="ECO:0000256" key="2">
    <source>
        <dbReference type="ARBA" id="ARBA00022747"/>
    </source>
</evidence>
<dbReference type="GO" id="GO:0009307">
    <property type="term" value="P:DNA restriction-modification system"/>
    <property type="evidence" value="ECO:0007669"/>
    <property type="project" value="UniProtKB-KW"/>
</dbReference>
<sequence length="386" mass="43672">MKLHSVPLEDLSVKRGGSVNPEKFPDETFELFSIPAFDTGKAEVCKGKEIGSAKKCVEPNDVLLSRIVPHIRRSWVVGESLGYRQIASGEWIQFRSDNVFPQYLKYFLISDPFHKLFMSTVSGVGGSLLRARPSEVYKIEIPLPPLPEQKRIAAILDAADALRTQRRQSIAELDLLLQSTFLEMFGDPVENPKGWDVVKIEDVTQSRLGKMLDKGKESSDEQYPYLANFNVQWGKIELSELRCMNFNKLDREEFSLCNGDLLICEGGEVGRAAIWRQEGKEIFFQKALHRVRVNKSLTTPEYIQRYFWSMAKNGGFDSFANSATIPHLTGVKLKNLPLPLPPLDKQEKFAGIVEAIEAQKERLQAHLTELDTLLASLQQRAFNGEL</sequence>
<evidence type="ECO:0000256" key="3">
    <source>
        <dbReference type="ARBA" id="ARBA00023125"/>
    </source>
</evidence>
<dbReference type="SUPFAM" id="SSF116734">
    <property type="entry name" value="DNA methylase specificity domain"/>
    <property type="match status" value="2"/>
</dbReference>
<organism evidence="6">
    <name type="scientific">Candidatus Thiothrix putei</name>
    <dbReference type="NCBI Taxonomy" id="3080811"/>
    <lineage>
        <taxon>Bacteria</taxon>
        <taxon>Pseudomonadati</taxon>
        <taxon>Pseudomonadota</taxon>
        <taxon>Gammaproteobacteria</taxon>
        <taxon>Thiotrichales</taxon>
        <taxon>Thiotrichaceae</taxon>
        <taxon>Thiothrix</taxon>
    </lineage>
</organism>
<evidence type="ECO:0000313" key="6">
    <source>
        <dbReference type="EMBL" id="WGZ95618.1"/>
    </source>
</evidence>